<evidence type="ECO:0000259" key="6">
    <source>
        <dbReference type="PROSITE" id="PS51007"/>
    </source>
</evidence>
<dbReference type="InterPro" id="IPR036909">
    <property type="entry name" value="Cyt_c-like_dom_sf"/>
</dbReference>
<name>A0A0H3A4A5_NITV4</name>
<dbReference type="InterPro" id="IPR051829">
    <property type="entry name" value="Multiheme_Cytochr_ET"/>
</dbReference>
<dbReference type="HOGENOM" id="CLU_462898_0_0_7"/>
<evidence type="ECO:0000256" key="2">
    <source>
        <dbReference type="ARBA" id="ARBA00022723"/>
    </source>
</evidence>
<dbReference type="Pfam" id="PF13442">
    <property type="entry name" value="Cytochrome_CBB3"/>
    <property type="match status" value="1"/>
</dbReference>
<evidence type="ECO:0000313" key="7">
    <source>
        <dbReference type="EMBL" id="ABM27298.1"/>
    </source>
</evidence>
<dbReference type="InterPro" id="IPR036280">
    <property type="entry name" value="Multihaem_cyt_sf"/>
</dbReference>
<keyword evidence="4 5" id="KW-0408">Iron</keyword>
<dbReference type="SUPFAM" id="SSF48695">
    <property type="entry name" value="Multiheme cytochromes"/>
    <property type="match status" value="1"/>
</dbReference>
<dbReference type="GO" id="GO:0009055">
    <property type="term" value="F:electron transfer activity"/>
    <property type="evidence" value="ECO:0007669"/>
    <property type="project" value="InterPro"/>
</dbReference>
<evidence type="ECO:0000256" key="3">
    <source>
        <dbReference type="ARBA" id="ARBA00022729"/>
    </source>
</evidence>
<reference evidence="8" key="1">
    <citation type="journal article" date="2009" name="Environ. Microbiol.">
        <title>Contribution of mobile genetic elements to Desulfovibrio vulgaris genome plasticity.</title>
        <authorList>
            <person name="Walker C.B."/>
            <person name="Stolyar S."/>
            <person name="Chivian D."/>
            <person name="Pinel N."/>
            <person name="Gabster J.A."/>
            <person name="Dehal P.S."/>
            <person name="He Z."/>
            <person name="Yang Z.K."/>
            <person name="Yen H.C."/>
            <person name="Zhou J."/>
            <person name="Wall J.D."/>
            <person name="Hazen T.C."/>
            <person name="Arkin A.P."/>
            <person name="Stahl D.A."/>
        </authorList>
    </citation>
    <scope>NUCLEOTIDE SEQUENCE [LARGE SCALE GENOMIC DNA]</scope>
    <source>
        <strain evidence="8">DP4</strain>
    </source>
</reference>
<organism evidence="7 8">
    <name type="scientific">Nitratidesulfovibrio vulgaris (strain DP4)</name>
    <name type="common">Desulfovibrio vulgaris</name>
    <dbReference type="NCBI Taxonomy" id="391774"/>
    <lineage>
        <taxon>Bacteria</taxon>
        <taxon>Pseudomonadati</taxon>
        <taxon>Thermodesulfobacteriota</taxon>
        <taxon>Desulfovibrionia</taxon>
        <taxon>Desulfovibrionales</taxon>
        <taxon>Desulfovibrionaceae</taxon>
        <taxon>Nitratidesulfovibrio</taxon>
    </lineage>
</organism>
<keyword evidence="2 5" id="KW-0479">Metal-binding</keyword>
<evidence type="ECO:0000256" key="5">
    <source>
        <dbReference type="PROSITE-ProRule" id="PRU00433"/>
    </source>
</evidence>
<dbReference type="GO" id="GO:0046872">
    <property type="term" value="F:metal ion binding"/>
    <property type="evidence" value="ECO:0007669"/>
    <property type="project" value="UniProtKB-KW"/>
</dbReference>
<dbReference type="PANTHER" id="PTHR35038:SF6">
    <property type="entry name" value="SURFACE LOCALIZED DECAHEME CYTOCHROME C LIPOPROTEIN"/>
    <property type="match status" value="1"/>
</dbReference>
<dbReference type="InterPro" id="IPR009056">
    <property type="entry name" value="Cyt_c-like_dom"/>
</dbReference>
<proteinExistence type="predicted"/>
<sequence length="589" mass="64087" precursor="true">MLFARPATRRHDRDTISPLRRATRPAALLTALVSLVLLMFMTTEAPTAAPHAPRKAPDKGMLTKGATLFRQHCGGCHTAGTTGNDIMPLTRHLTVMGLEAYIDGQGIIFEHMPRFDGTPEDRDAIAAWVMVTLHGKPYADPPSAKLPQLPFAIPAFDMQKDEYVLLTWNTLGMKCITDCDAAYSYLPPGNALGAVLIKRGEKPEMVTEGVRLTYEAPEGFRFPSRHTEYWKYSASISGRQLPADTSTTGRGMDGTLDFNPKSATFEAAGIPVVPYSDDGTINPYPLFSVKAVDRVTGKQLARTEVVVPVGTEMSCWRCHGGGWARPEGTGVSLTTARSILTVHDKRSGTDLVARADAGKPVLCQSCHPDPLLNAKGDPARLNLPAALHGFHVNYLKGRGAEVCANCHPDSNAGFTRCLRDSHGKAGQTCVSCHGYLEDHALSLLKKEAELGKTRTALFMRNVKPRLVDSVDAINARTPWAQQPDCLTCHKEAYERPAKTASAFNVWTKDGSGLYRARKEMTGKVPCIACHNSPHATHPSDNPFGRDRDAVQVLQYQKLNAAIGAKGNCKVCHGPATKLTPDMSPHHPMR</sequence>
<dbReference type="GO" id="GO:0016491">
    <property type="term" value="F:oxidoreductase activity"/>
    <property type="evidence" value="ECO:0007669"/>
    <property type="project" value="TreeGrafter"/>
</dbReference>
<keyword evidence="1 5" id="KW-0349">Heme</keyword>
<keyword evidence="3" id="KW-0732">Signal</keyword>
<dbReference type="GO" id="GO:0020037">
    <property type="term" value="F:heme binding"/>
    <property type="evidence" value="ECO:0007669"/>
    <property type="project" value="InterPro"/>
</dbReference>
<evidence type="ECO:0000313" key="8">
    <source>
        <dbReference type="Proteomes" id="UP000009173"/>
    </source>
</evidence>
<gene>
    <name evidence="7" type="ordered locus">Dvul_0274</name>
</gene>
<dbReference type="Gene3D" id="1.10.760.10">
    <property type="entry name" value="Cytochrome c-like domain"/>
    <property type="match status" value="1"/>
</dbReference>
<dbReference type="Gene3D" id="1.10.1130.10">
    <property type="entry name" value="Flavocytochrome C3, Chain A"/>
    <property type="match status" value="2"/>
</dbReference>
<dbReference type="Proteomes" id="UP000009173">
    <property type="component" value="Chromosome"/>
</dbReference>
<feature type="domain" description="Cytochrome c" evidence="6">
    <location>
        <begin position="60"/>
        <end position="133"/>
    </location>
</feature>
<evidence type="ECO:0000256" key="1">
    <source>
        <dbReference type="ARBA" id="ARBA00022617"/>
    </source>
</evidence>
<evidence type="ECO:0000256" key="4">
    <source>
        <dbReference type="ARBA" id="ARBA00023004"/>
    </source>
</evidence>
<dbReference type="AlphaFoldDB" id="A0A0H3A4A5"/>
<dbReference type="SUPFAM" id="SSF46626">
    <property type="entry name" value="Cytochrome c"/>
    <property type="match status" value="1"/>
</dbReference>
<dbReference type="PROSITE" id="PS51007">
    <property type="entry name" value="CYTC"/>
    <property type="match status" value="1"/>
</dbReference>
<dbReference type="EMBL" id="CP000527">
    <property type="protein sequence ID" value="ABM27298.1"/>
    <property type="molecule type" value="Genomic_DNA"/>
</dbReference>
<protein>
    <submittedName>
        <fullName evidence="7">Cytochrome c, class I</fullName>
    </submittedName>
</protein>
<dbReference type="KEGG" id="dvl:Dvul_0274"/>
<accession>A0A0H3A4A5</accession>
<dbReference type="RefSeq" id="WP_011791508.1">
    <property type="nucleotide sequence ID" value="NC_008751.1"/>
</dbReference>
<dbReference type="PANTHER" id="PTHR35038">
    <property type="entry name" value="DISSIMILATORY SULFITE REDUCTASE SIRA"/>
    <property type="match status" value="1"/>
</dbReference>